<sequence>MTQAYFSPSLKSFIPAAWKDDGTYDDVTWPSDVVAATDEEVENYWKQTPPEGKRLGCVNERPVWIDEPTLTPEQQTELAEQQKGVLRAEAQATVSLWQTELQLGIISDEDKARLIAWMKYIQALNAVDITTAPDIDWPVKPA</sequence>
<comment type="caution">
    <text evidence="1">The sequence shown here is derived from an EMBL/GenBank/DDBJ whole genome shotgun (WGS) entry which is preliminary data.</text>
</comment>
<keyword evidence="2" id="KW-1185">Reference proteome</keyword>
<dbReference type="Proteomes" id="UP000279457">
    <property type="component" value="Unassembled WGS sequence"/>
</dbReference>
<reference evidence="1 2" key="1">
    <citation type="submission" date="2018-10" db="EMBL/GenBank/DDBJ databases">
        <title>Draft genome sequence for the type isolate of Erwinia psidii, agent causal of bacterial blight in guava (Psidium guajava) and wilt and die-back of Eucalyptus spp.</title>
        <authorList>
            <person name="Hermenegildo P.S."/>
            <person name="Santos S.A."/>
            <person name="Guimaraes L.M.S."/>
            <person name="Vidigal P.M.P."/>
            <person name="Pereira I.C."/>
            <person name="Badel J.L."/>
            <person name="Alfenas-Zerbini P."/>
            <person name="Ferreira M.A.S.V."/>
            <person name="Alfenas A.C."/>
        </authorList>
    </citation>
    <scope>NUCLEOTIDE SEQUENCE [LARGE SCALE GENOMIC DNA]</scope>
    <source>
        <strain evidence="1 2">IBSBF 435</strain>
    </source>
</reference>
<dbReference type="EMBL" id="RHHM01000013">
    <property type="protein sequence ID" value="RQM37250.1"/>
    <property type="molecule type" value="Genomic_DNA"/>
</dbReference>
<organism evidence="1 2">
    <name type="scientific">Erwinia psidii</name>
    <dbReference type="NCBI Taxonomy" id="69224"/>
    <lineage>
        <taxon>Bacteria</taxon>
        <taxon>Pseudomonadati</taxon>
        <taxon>Pseudomonadota</taxon>
        <taxon>Gammaproteobacteria</taxon>
        <taxon>Enterobacterales</taxon>
        <taxon>Erwiniaceae</taxon>
        <taxon>Erwinia</taxon>
    </lineage>
</organism>
<dbReference type="OrthoDB" id="8778827at2"/>
<proteinExistence type="predicted"/>
<dbReference type="InterPro" id="IPR003458">
    <property type="entry name" value="Phage_T4_Gp38_tail_assem"/>
</dbReference>
<accession>A0A3N6S7Z5</accession>
<dbReference type="Pfam" id="PF02413">
    <property type="entry name" value="Caudo_TAP"/>
    <property type="match status" value="1"/>
</dbReference>
<evidence type="ECO:0000313" key="2">
    <source>
        <dbReference type="Proteomes" id="UP000279457"/>
    </source>
</evidence>
<protein>
    <recommendedName>
        <fullName evidence="3">Tail fiber assembly protein</fullName>
    </recommendedName>
</protein>
<evidence type="ECO:0008006" key="3">
    <source>
        <dbReference type="Google" id="ProtNLM"/>
    </source>
</evidence>
<name>A0A3N6S7Z5_9GAMM</name>
<gene>
    <name evidence="1" type="ORF">EB241_16415</name>
</gene>
<dbReference type="RefSeq" id="WP_124234107.1">
    <property type="nucleotide sequence ID" value="NZ_RHHM01000013.1"/>
</dbReference>
<evidence type="ECO:0000313" key="1">
    <source>
        <dbReference type="EMBL" id="RQM37250.1"/>
    </source>
</evidence>
<dbReference type="AlphaFoldDB" id="A0A3N6S7Z5"/>